<gene>
    <name evidence="2" type="ORF">GCM10018793_55170</name>
</gene>
<name>A0A919GJW8_9ACTN</name>
<dbReference type="Proteomes" id="UP000603708">
    <property type="component" value="Unassembled WGS sequence"/>
</dbReference>
<dbReference type="EMBL" id="BNCD01000020">
    <property type="protein sequence ID" value="GHH85806.1"/>
    <property type="molecule type" value="Genomic_DNA"/>
</dbReference>
<feature type="region of interest" description="Disordered" evidence="1">
    <location>
        <begin position="1"/>
        <end position="62"/>
    </location>
</feature>
<reference evidence="2" key="2">
    <citation type="submission" date="2020-09" db="EMBL/GenBank/DDBJ databases">
        <authorList>
            <person name="Sun Q."/>
            <person name="Ohkuma M."/>
        </authorList>
    </citation>
    <scope>NUCLEOTIDE SEQUENCE</scope>
    <source>
        <strain evidence="2">JCM 5069</strain>
    </source>
</reference>
<evidence type="ECO:0000256" key="1">
    <source>
        <dbReference type="SAM" id="MobiDB-lite"/>
    </source>
</evidence>
<sequence>MTRSFHEIESPYEPGRFNETQDRAPAHGHAEDGSQPGTIPTSQCETDCGQGRTQTARSRWPYLRVRPETAPQRSGAGTCCSSTATAALAAEERRVVRRSVPGIQPSRFDHGSFSGNFECRLRPQPSLIVVTVRKLSQNHDS</sequence>
<evidence type="ECO:0000313" key="3">
    <source>
        <dbReference type="Proteomes" id="UP000603708"/>
    </source>
</evidence>
<organism evidence="2 3">
    <name type="scientific">Streptomyces sulfonofaciens</name>
    <dbReference type="NCBI Taxonomy" id="68272"/>
    <lineage>
        <taxon>Bacteria</taxon>
        <taxon>Bacillati</taxon>
        <taxon>Actinomycetota</taxon>
        <taxon>Actinomycetes</taxon>
        <taxon>Kitasatosporales</taxon>
        <taxon>Streptomycetaceae</taxon>
        <taxon>Streptomyces</taxon>
    </lineage>
</organism>
<evidence type="ECO:0000313" key="2">
    <source>
        <dbReference type="EMBL" id="GHH85806.1"/>
    </source>
</evidence>
<feature type="compositionally biased region" description="Basic and acidic residues" evidence="1">
    <location>
        <begin position="19"/>
        <end position="32"/>
    </location>
</feature>
<proteinExistence type="predicted"/>
<keyword evidence="3" id="KW-1185">Reference proteome</keyword>
<dbReference type="AlphaFoldDB" id="A0A919GJW8"/>
<reference evidence="2" key="1">
    <citation type="journal article" date="2014" name="Int. J. Syst. Evol. Microbiol.">
        <title>Complete genome sequence of Corynebacterium casei LMG S-19264T (=DSM 44701T), isolated from a smear-ripened cheese.</title>
        <authorList>
            <consortium name="US DOE Joint Genome Institute (JGI-PGF)"/>
            <person name="Walter F."/>
            <person name="Albersmeier A."/>
            <person name="Kalinowski J."/>
            <person name="Ruckert C."/>
        </authorList>
    </citation>
    <scope>NUCLEOTIDE SEQUENCE</scope>
    <source>
        <strain evidence="2">JCM 5069</strain>
    </source>
</reference>
<accession>A0A919GJW8</accession>
<comment type="caution">
    <text evidence="2">The sequence shown here is derived from an EMBL/GenBank/DDBJ whole genome shotgun (WGS) entry which is preliminary data.</text>
</comment>
<feature type="compositionally biased region" description="Polar residues" evidence="1">
    <location>
        <begin position="35"/>
        <end position="57"/>
    </location>
</feature>
<protein>
    <submittedName>
        <fullName evidence="2">Uncharacterized protein</fullName>
    </submittedName>
</protein>